<evidence type="ECO:0000313" key="1">
    <source>
        <dbReference type="EMBL" id="TWT39545.1"/>
    </source>
</evidence>
<gene>
    <name evidence="1" type="primary">galB</name>
    <name evidence="1" type="ORF">Enr8_12450</name>
</gene>
<dbReference type="OrthoDB" id="9790023at2"/>
<dbReference type="PANTHER" id="PTHR12993:SF30">
    <property type="entry name" value="N-ACETYL-ALPHA-D-GLUCOSAMINYL L-MALATE DEACETYLASE 1"/>
    <property type="match status" value="1"/>
</dbReference>
<dbReference type="SUPFAM" id="SSF102588">
    <property type="entry name" value="LmbE-like"/>
    <property type="match status" value="1"/>
</dbReference>
<dbReference type="InterPro" id="IPR024078">
    <property type="entry name" value="LmbE-like_dom_sf"/>
</dbReference>
<keyword evidence="2" id="KW-1185">Reference proteome</keyword>
<dbReference type="EC" id="4.2.1.83" evidence="1"/>
<reference evidence="1 2" key="1">
    <citation type="submission" date="2019-02" db="EMBL/GenBank/DDBJ databases">
        <title>Deep-cultivation of Planctomycetes and their phenomic and genomic characterization uncovers novel biology.</title>
        <authorList>
            <person name="Wiegand S."/>
            <person name="Jogler M."/>
            <person name="Boedeker C."/>
            <person name="Pinto D."/>
            <person name="Vollmers J."/>
            <person name="Rivas-Marin E."/>
            <person name="Kohn T."/>
            <person name="Peeters S.H."/>
            <person name="Heuer A."/>
            <person name="Rast P."/>
            <person name="Oberbeckmann S."/>
            <person name="Bunk B."/>
            <person name="Jeske O."/>
            <person name="Meyerdierks A."/>
            <person name="Storesund J.E."/>
            <person name="Kallscheuer N."/>
            <person name="Luecker S."/>
            <person name="Lage O.M."/>
            <person name="Pohl T."/>
            <person name="Merkel B.J."/>
            <person name="Hornburger P."/>
            <person name="Mueller R.-W."/>
            <person name="Bruemmer F."/>
            <person name="Labrenz M."/>
            <person name="Spormann A.M."/>
            <person name="Op Den Camp H."/>
            <person name="Overmann J."/>
            <person name="Amann R."/>
            <person name="Jetten M.S.M."/>
            <person name="Mascher T."/>
            <person name="Medema M.H."/>
            <person name="Devos D.P."/>
            <person name="Kaster A.-K."/>
            <person name="Ovreas L."/>
            <person name="Rohde M."/>
            <person name="Galperin M.Y."/>
            <person name="Jogler C."/>
        </authorList>
    </citation>
    <scope>NUCLEOTIDE SEQUENCE [LARGE SCALE GENOMIC DNA]</scope>
    <source>
        <strain evidence="1 2">Enr8</strain>
    </source>
</reference>
<comment type="caution">
    <text evidence="1">The sequence shown here is derived from an EMBL/GenBank/DDBJ whole genome shotgun (WGS) entry which is preliminary data.</text>
</comment>
<dbReference type="InterPro" id="IPR003737">
    <property type="entry name" value="GlcNAc_PI_deacetylase-related"/>
</dbReference>
<dbReference type="PANTHER" id="PTHR12993">
    <property type="entry name" value="N-ACETYLGLUCOSAMINYL-PHOSPHATIDYLINOSITOL DE-N-ACETYLASE-RELATED"/>
    <property type="match status" value="1"/>
</dbReference>
<dbReference type="EMBL" id="SJPF01000001">
    <property type="protein sequence ID" value="TWT39545.1"/>
    <property type="molecule type" value="Genomic_DNA"/>
</dbReference>
<dbReference type="AlphaFoldDB" id="A0A5C5VNQ1"/>
<accession>A0A5C5VNQ1</accession>
<dbReference type="Gene3D" id="3.40.50.10320">
    <property type="entry name" value="LmbE-like"/>
    <property type="match status" value="1"/>
</dbReference>
<proteinExistence type="predicted"/>
<dbReference type="GO" id="GO:0016811">
    <property type="term" value="F:hydrolase activity, acting on carbon-nitrogen (but not peptide) bonds, in linear amides"/>
    <property type="evidence" value="ECO:0007669"/>
    <property type="project" value="TreeGrafter"/>
</dbReference>
<dbReference type="Proteomes" id="UP000318878">
    <property type="component" value="Unassembled WGS sequence"/>
</dbReference>
<keyword evidence="1" id="KW-0456">Lyase</keyword>
<name>A0A5C5VNQ1_9BACT</name>
<organism evidence="1 2">
    <name type="scientific">Blastopirellula retiformator</name>
    <dbReference type="NCBI Taxonomy" id="2527970"/>
    <lineage>
        <taxon>Bacteria</taxon>
        <taxon>Pseudomonadati</taxon>
        <taxon>Planctomycetota</taxon>
        <taxon>Planctomycetia</taxon>
        <taxon>Pirellulales</taxon>
        <taxon>Pirellulaceae</taxon>
        <taxon>Blastopirellula</taxon>
    </lineage>
</organism>
<protein>
    <submittedName>
        <fullName evidence="1">4-oxalmesaconate hydratase</fullName>
        <ecNumber evidence="1">4.2.1.83</ecNumber>
    </submittedName>
</protein>
<evidence type="ECO:0000313" key="2">
    <source>
        <dbReference type="Proteomes" id="UP000318878"/>
    </source>
</evidence>
<sequence length="258" mass="28505">MTRSVLAIAAHPDDIEFLIAGALLALAEAGYELHYWNIADGCCGSMVTDRETTARIRLGEAEAAAASIGATFHAPLCADLEVFYNLDLLAKVTSVIRSIEPEIILTHAPSDYMEDHMQVARLAVTGAFCRGMPNFAVDPPQAITGQKVTVYHAQPYQNRDPLGKLVLPELFVDTTDLVERKVEMLACHKSQKEWLDQSQGMGSYLEALRDMDRQVGALSEQFQFAEGYRRHLYAGFCDKEDDPLAKALAGRVLRNPAY</sequence>
<dbReference type="RefSeq" id="WP_146429708.1">
    <property type="nucleotide sequence ID" value="NZ_SJPF01000001.1"/>
</dbReference>
<dbReference type="Pfam" id="PF02585">
    <property type="entry name" value="PIG-L"/>
    <property type="match status" value="1"/>
</dbReference>
<dbReference type="GO" id="GO:0047584">
    <property type="term" value="F:4-oxalmesaconate hydratase activity"/>
    <property type="evidence" value="ECO:0007669"/>
    <property type="project" value="UniProtKB-EC"/>
</dbReference>